<sequence length="130" mass="13956">MSVVRIASGGPWEDAFGYSRAVIAGPNAYVSGCTAVEDGVVHHEGDPFQQAIKAFGIALAALKQGGFGLEHVVRTRMYVTHTRDMAPVGRAHKELFDAVRPAATMVVVSKLIDPQMLVEVEIDAYRDGST</sequence>
<dbReference type="AlphaFoldDB" id="A0A941EC46"/>
<dbReference type="RefSeq" id="WP_212519706.1">
    <property type="nucleotide sequence ID" value="NZ_JAGSOH010000060.1"/>
</dbReference>
<reference evidence="1" key="1">
    <citation type="submission" date="2021-04" db="EMBL/GenBank/DDBJ databases">
        <title>Genome based classification of Actinospica acidithermotolerans sp. nov., an actinobacterium isolated from an Indonesian hot spring.</title>
        <authorList>
            <person name="Kusuma A.B."/>
            <person name="Putra K.E."/>
            <person name="Nafisah S."/>
            <person name="Loh J."/>
            <person name="Nouioui I."/>
            <person name="Goodfellow M."/>
        </authorList>
    </citation>
    <scope>NUCLEOTIDE SEQUENCE</scope>
    <source>
        <strain evidence="1">MGRD01-02</strain>
    </source>
</reference>
<protein>
    <submittedName>
        <fullName evidence="1">RidA family protein</fullName>
    </submittedName>
</protein>
<gene>
    <name evidence="1" type="ORF">KDK95_19835</name>
</gene>
<dbReference type="Pfam" id="PF01042">
    <property type="entry name" value="Ribonuc_L-PSP"/>
    <property type="match status" value="1"/>
</dbReference>
<dbReference type="PANTHER" id="PTHR43857">
    <property type="entry name" value="BLR7761 PROTEIN"/>
    <property type="match status" value="1"/>
</dbReference>
<dbReference type="CDD" id="cd06154">
    <property type="entry name" value="YjgF_YER057c_UK114_like_6"/>
    <property type="match status" value="1"/>
</dbReference>
<dbReference type="SUPFAM" id="SSF55298">
    <property type="entry name" value="YjgF-like"/>
    <property type="match status" value="1"/>
</dbReference>
<dbReference type="InterPro" id="IPR006175">
    <property type="entry name" value="YjgF/YER057c/UK114"/>
</dbReference>
<accession>A0A941EC46</accession>
<proteinExistence type="predicted"/>
<dbReference type="EMBL" id="JAGSOH010000060">
    <property type="protein sequence ID" value="MBR7828572.1"/>
    <property type="molecule type" value="Genomic_DNA"/>
</dbReference>
<dbReference type="Proteomes" id="UP000676325">
    <property type="component" value="Unassembled WGS sequence"/>
</dbReference>
<evidence type="ECO:0000313" key="2">
    <source>
        <dbReference type="Proteomes" id="UP000676325"/>
    </source>
</evidence>
<name>A0A941EC46_9ACTN</name>
<dbReference type="Gene3D" id="3.30.1330.40">
    <property type="entry name" value="RutC-like"/>
    <property type="match status" value="1"/>
</dbReference>
<dbReference type="InterPro" id="IPR035959">
    <property type="entry name" value="RutC-like_sf"/>
</dbReference>
<keyword evidence="2" id="KW-1185">Reference proteome</keyword>
<evidence type="ECO:0000313" key="1">
    <source>
        <dbReference type="EMBL" id="MBR7828572.1"/>
    </source>
</evidence>
<comment type="caution">
    <text evidence="1">The sequence shown here is derived from an EMBL/GenBank/DDBJ whole genome shotgun (WGS) entry which is preliminary data.</text>
</comment>
<dbReference type="PANTHER" id="PTHR43857:SF1">
    <property type="entry name" value="YJGH FAMILY PROTEIN"/>
    <property type="match status" value="1"/>
</dbReference>
<organism evidence="1 2">
    <name type="scientific">Actinospica acidithermotolerans</name>
    <dbReference type="NCBI Taxonomy" id="2828514"/>
    <lineage>
        <taxon>Bacteria</taxon>
        <taxon>Bacillati</taxon>
        <taxon>Actinomycetota</taxon>
        <taxon>Actinomycetes</taxon>
        <taxon>Catenulisporales</taxon>
        <taxon>Actinospicaceae</taxon>
        <taxon>Actinospica</taxon>
    </lineage>
</organism>